<feature type="domain" description="Orn/Lys/Arg decarboxylase C-terminal" evidence="7">
    <location>
        <begin position="407"/>
        <end position="465"/>
    </location>
</feature>
<keyword evidence="5" id="KW-0456">Lyase</keyword>
<dbReference type="PANTHER" id="PTHR43277">
    <property type="entry name" value="ARGININE DECARBOXYLASE"/>
    <property type="match status" value="1"/>
</dbReference>
<dbReference type="Gene3D" id="3.90.100.10">
    <property type="entry name" value="Orn/Lys/Arg decarboxylase, C-terminal domain"/>
    <property type="match status" value="1"/>
</dbReference>
<keyword evidence="8" id="KW-0032">Aminotransferase</keyword>
<dbReference type="InterPro" id="IPR036633">
    <property type="entry name" value="Prn/Lys/Arg_de-COase_C_sf"/>
</dbReference>
<keyword evidence="8" id="KW-0808">Transferase</keyword>
<proteinExistence type="inferred from homology"/>
<dbReference type="SUPFAM" id="SSF55904">
    <property type="entry name" value="Ornithine decarboxylase C-terminal domain"/>
    <property type="match status" value="1"/>
</dbReference>
<dbReference type="InterPro" id="IPR008286">
    <property type="entry name" value="Prn/Lys/Arg_de-COase_C"/>
</dbReference>
<protein>
    <submittedName>
        <fullName evidence="8">Aminotransferase class I/II-fold pyridoxal phosphate-dependent enzyme</fullName>
    </submittedName>
</protein>
<evidence type="ECO:0000259" key="7">
    <source>
        <dbReference type="Pfam" id="PF03711"/>
    </source>
</evidence>
<dbReference type="PANTHER" id="PTHR43277:SF3">
    <property type="entry name" value="DECARBOXYLASE, PUTATIVE-RELATED"/>
    <property type="match status" value="1"/>
</dbReference>
<evidence type="ECO:0000256" key="4">
    <source>
        <dbReference type="ARBA" id="ARBA00022898"/>
    </source>
</evidence>
<dbReference type="Gene3D" id="3.40.640.10">
    <property type="entry name" value="Type I PLP-dependent aspartate aminotransferase-like (Major domain)"/>
    <property type="match status" value="1"/>
</dbReference>
<gene>
    <name evidence="8" type="ORF">E2626_15535</name>
</gene>
<evidence type="ECO:0000313" key="9">
    <source>
        <dbReference type="Proteomes" id="UP000297776"/>
    </source>
</evidence>
<comment type="caution">
    <text evidence="8">The sequence shown here is derived from an EMBL/GenBank/DDBJ whole genome shotgun (WGS) entry which is preliminary data.</text>
</comment>
<evidence type="ECO:0000259" key="6">
    <source>
        <dbReference type="Pfam" id="PF01276"/>
    </source>
</evidence>
<comment type="cofactor">
    <cofactor evidence="1">
        <name>pyridoxal 5'-phosphate</name>
        <dbReference type="ChEBI" id="CHEBI:597326"/>
    </cofactor>
</comment>
<dbReference type="Proteomes" id="UP000297776">
    <property type="component" value="Unassembled WGS sequence"/>
</dbReference>
<feature type="domain" description="Orn/Lys/Arg decarboxylases family 1 pyridoxal-P attachment site" evidence="6">
    <location>
        <begin position="15"/>
        <end position="313"/>
    </location>
</feature>
<dbReference type="Pfam" id="PF01276">
    <property type="entry name" value="OKR_DC_1"/>
    <property type="match status" value="1"/>
</dbReference>
<keyword evidence="9" id="KW-1185">Reference proteome</keyword>
<name>A0A4Y8LA27_9BACL</name>
<evidence type="ECO:0000256" key="2">
    <source>
        <dbReference type="ARBA" id="ARBA00010671"/>
    </source>
</evidence>
<dbReference type="InterPro" id="IPR015424">
    <property type="entry name" value="PyrdxlP-dep_Trfase"/>
</dbReference>
<reference evidence="8 9" key="1">
    <citation type="submission" date="2019-03" db="EMBL/GenBank/DDBJ databases">
        <authorList>
            <person name="Yang Y."/>
        </authorList>
    </citation>
    <scope>NUCLEOTIDE SEQUENCE [LARGE SCALE GENOMIC DNA]</scope>
    <source>
        <strain evidence="8 9">ASL-1</strain>
    </source>
</reference>
<evidence type="ECO:0000313" key="8">
    <source>
        <dbReference type="EMBL" id="TFD98322.1"/>
    </source>
</evidence>
<evidence type="ECO:0000256" key="5">
    <source>
        <dbReference type="ARBA" id="ARBA00023239"/>
    </source>
</evidence>
<dbReference type="GO" id="GO:0016831">
    <property type="term" value="F:carboxy-lyase activity"/>
    <property type="evidence" value="ECO:0007669"/>
    <property type="project" value="UniProtKB-KW"/>
</dbReference>
<sequence>MILLKENVMNQKARPLVEALQSHMNQKPVSFHVPGHKNGAIGEIAAHFSAWDQTEISGLDDLHAPEGAIAEAQALLADHAGVFKSFFLVNGSTTGNLAMVMALCEPGSHLLVAGNAHKSVIHACRLARVKPVFMMPEVHPHSMTPAGISPDLLEKAAGEFPDAGAVLLTYPSYYGHTGQMEDVVLKAKKLGLTVLADEAHGAHFSLPGFPESSLQMGADVVVQSAHKTLPALTMGSYLHIAHNQVNHQRIEQLLGMLQSSSPSYPIMASLDDARRYAATYSSEDAAFFMTKRNDLIKRLQRITRVTVIEPEDPLKLIIRMDGLNGFELQSACEEKGIFAELADPLQVLWMLPLLKEDSEVAWDGVIAVLSDIANEAEWTERSVISPLFTDEITTLSLYDTDQLPSSLVAIEQAAGKIAAETIIPYPPGIPYIIAGERMTKEKLKRLSELAGTSMRFQGGTHLIEGKIKVVQEEANE</sequence>
<dbReference type="SUPFAM" id="SSF53383">
    <property type="entry name" value="PLP-dependent transferases"/>
    <property type="match status" value="1"/>
</dbReference>
<evidence type="ECO:0000256" key="1">
    <source>
        <dbReference type="ARBA" id="ARBA00001933"/>
    </source>
</evidence>
<dbReference type="InterPro" id="IPR015421">
    <property type="entry name" value="PyrdxlP-dep_Trfase_major"/>
</dbReference>
<dbReference type="GO" id="GO:0008483">
    <property type="term" value="F:transaminase activity"/>
    <property type="evidence" value="ECO:0007669"/>
    <property type="project" value="UniProtKB-KW"/>
</dbReference>
<accession>A0A4Y8LA27</accession>
<evidence type="ECO:0000256" key="3">
    <source>
        <dbReference type="ARBA" id="ARBA00022793"/>
    </source>
</evidence>
<keyword evidence="4" id="KW-0663">Pyridoxal phosphate</keyword>
<dbReference type="AlphaFoldDB" id="A0A4Y8LA27"/>
<dbReference type="InterPro" id="IPR000310">
    <property type="entry name" value="Orn/Lys/Arg_deCO2ase_major_dom"/>
</dbReference>
<comment type="similarity">
    <text evidence="2">Belongs to the Orn/Lys/Arg decarboxylase class-I family.</text>
</comment>
<organism evidence="8 9">
    <name type="scientific">Jeotgalibacillus salarius</name>
    <dbReference type="NCBI Taxonomy" id="546023"/>
    <lineage>
        <taxon>Bacteria</taxon>
        <taxon>Bacillati</taxon>
        <taxon>Bacillota</taxon>
        <taxon>Bacilli</taxon>
        <taxon>Bacillales</taxon>
        <taxon>Caryophanaceae</taxon>
        <taxon>Jeotgalibacillus</taxon>
    </lineage>
</organism>
<dbReference type="Pfam" id="PF03711">
    <property type="entry name" value="OKR_DC_1_C"/>
    <property type="match status" value="1"/>
</dbReference>
<dbReference type="OrthoDB" id="9815233at2"/>
<dbReference type="EMBL" id="SORX01000013">
    <property type="protein sequence ID" value="TFD98322.1"/>
    <property type="molecule type" value="Genomic_DNA"/>
</dbReference>
<keyword evidence="3" id="KW-0210">Decarboxylase</keyword>
<dbReference type="InterPro" id="IPR052357">
    <property type="entry name" value="Orn_Lys_Arg_decarboxylase-I"/>
</dbReference>